<dbReference type="SUPFAM" id="SSF50969">
    <property type="entry name" value="YVTN repeat-like/Quinoprotein amine dehydrogenase"/>
    <property type="match status" value="1"/>
</dbReference>
<comment type="caution">
    <text evidence="1">The sequence shown here is derived from an EMBL/GenBank/DDBJ whole genome shotgun (WGS) entry which is preliminary data.</text>
</comment>
<reference evidence="1 2" key="1">
    <citation type="journal article" date="2015" name="Stand. Genomic Sci.">
        <title>Genomic Encyclopedia of Bacterial and Archaeal Type Strains, Phase III: the genomes of soil and plant-associated and newly described type strains.</title>
        <authorList>
            <person name="Whitman W.B."/>
            <person name="Woyke T."/>
            <person name="Klenk H.P."/>
            <person name="Zhou Y."/>
            <person name="Lilburn T.G."/>
            <person name="Beck B.J."/>
            <person name="De Vos P."/>
            <person name="Vandamme P."/>
            <person name="Eisen J.A."/>
            <person name="Garrity G."/>
            <person name="Hugenholtz P."/>
            <person name="Kyrpides N.C."/>
        </authorList>
    </citation>
    <scope>NUCLEOTIDE SEQUENCE [LARGE SCALE GENOMIC DNA]</scope>
    <source>
        <strain evidence="1 2">CGMCC 1.10115</strain>
    </source>
</reference>
<accession>A0A562J8T7</accession>
<evidence type="ECO:0008006" key="3">
    <source>
        <dbReference type="Google" id="ProtNLM"/>
    </source>
</evidence>
<name>A0A562J8T7_9BACI</name>
<organism evidence="1 2">
    <name type="scientific">Cytobacillus oceanisediminis</name>
    <dbReference type="NCBI Taxonomy" id="665099"/>
    <lineage>
        <taxon>Bacteria</taxon>
        <taxon>Bacillati</taxon>
        <taxon>Bacillota</taxon>
        <taxon>Bacilli</taxon>
        <taxon>Bacillales</taxon>
        <taxon>Bacillaceae</taxon>
        <taxon>Cytobacillus</taxon>
    </lineage>
</organism>
<evidence type="ECO:0000313" key="1">
    <source>
        <dbReference type="EMBL" id="TWH79618.1"/>
    </source>
</evidence>
<dbReference type="Proteomes" id="UP000318667">
    <property type="component" value="Unassembled WGS sequence"/>
</dbReference>
<dbReference type="RefSeq" id="WP_199749539.1">
    <property type="nucleotide sequence ID" value="NZ_CBCSDC010000035.1"/>
</dbReference>
<keyword evidence="2" id="KW-1185">Reference proteome</keyword>
<dbReference type="GeneID" id="65406839"/>
<protein>
    <recommendedName>
        <fullName evidence="3">BNR repeat protein</fullName>
    </recommendedName>
</protein>
<dbReference type="InterPro" id="IPR011044">
    <property type="entry name" value="Quino_amine_DH_bsu"/>
</dbReference>
<dbReference type="Gene3D" id="2.130.10.10">
    <property type="entry name" value="YVTN repeat-like/Quinoprotein amine dehydrogenase"/>
    <property type="match status" value="1"/>
</dbReference>
<sequence length="295" mass="33695">MFDKGSTAVLSSPELPFMVAVKQMGIYSFEDGDWFLQYGLTQNIYKLVQLGHFIFGIGDYGTIIRYDLQRKKWNQTSFPTAQRLWDITGNHKGFIVTHGGSSLYVSNNFGSNWSVIKPFKILSQKPLIRSLLYHHESIYIGTQINCQYGGLWKYQVETGEIQLVKEEKHSMISSIYKDEDECLFIAKGNARSGKGSIEMLNPYSNRWEACQQPKSEKAFLDIFKADKKLYATTSQDEYGFSRIYEVQKASMSLLPIETVAGHGFRGAGFEDQLFICSHVESKWITQRLEVSALVH</sequence>
<dbReference type="InterPro" id="IPR015943">
    <property type="entry name" value="WD40/YVTN_repeat-like_dom_sf"/>
</dbReference>
<dbReference type="AlphaFoldDB" id="A0A562J8T7"/>
<proteinExistence type="predicted"/>
<dbReference type="EMBL" id="VLKI01000022">
    <property type="protein sequence ID" value="TWH79618.1"/>
    <property type="molecule type" value="Genomic_DNA"/>
</dbReference>
<evidence type="ECO:0000313" key="2">
    <source>
        <dbReference type="Proteomes" id="UP000318667"/>
    </source>
</evidence>
<gene>
    <name evidence="1" type="ORF">IQ19_04830</name>
</gene>